<evidence type="ECO:0000313" key="2">
    <source>
        <dbReference type="EMBL" id="CAH2269529.1"/>
    </source>
</evidence>
<evidence type="ECO:0000256" key="1">
    <source>
        <dbReference type="SAM" id="MobiDB-lite"/>
    </source>
</evidence>
<organism evidence="2 3">
    <name type="scientific">Pararge aegeria aegeria</name>
    <dbReference type="NCBI Taxonomy" id="348720"/>
    <lineage>
        <taxon>Eukaryota</taxon>
        <taxon>Metazoa</taxon>
        <taxon>Ecdysozoa</taxon>
        <taxon>Arthropoda</taxon>
        <taxon>Hexapoda</taxon>
        <taxon>Insecta</taxon>
        <taxon>Pterygota</taxon>
        <taxon>Neoptera</taxon>
        <taxon>Endopterygota</taxon>
        <taxon>Lepidoptera</taxon>
        <taxon>Glossata</taxon>
        <taxon>Ditrysia</taxon>
        <taxon>Papilionoidea</taxon>
        <taxon>Nymphalidae</taxon>
        <taxon>Satyrinae</taxon>
        <taxon>Satyrini</taxon>
        <taxon>Parargina</taxon>
        <taxon>Pararge</taxon>
    </lineage>
</organism>
<keyword evidence="3" id="KW-1185">Reference proteome</keyword>
<evidence type="ECO:0000313" key="3">
    <source>
        <dbReference type="Proteomes" id="UP000838756"/>
    </source>
</evidence>
<protein>
    <submittedName>
        <fullName evidence="2">Jg19077 protein</fullName>
    </submittedName>
</protein>
<dbReference type="EMBL" id="CAKXAJ010026534">
    <property type="protein sequence ID" value="CAH2269529.1"/>
    <property type="molecule type" value="Genomic_DNA"/>
</dbReference>
<proteinExistence type="predicted"/>
<comment type="caution">
    <text evidence="2">The sequence shown here is derived from an EMBL/GenBank/DDBJ whole genome shotgun (WGS) entry which is preliminary data.</text>
</comment>
<dbReference type="Proteomes" id="UP000838756">
    <property type="component" value="Unassembled WGS sequence"/>
</dbReference>
<reference evidence="2" key="1">
    <citation type="submission" date="2022-03" db="EMBL/GenBank/DDBJ databases">
        <authorList>
            <person name="Lindestad O."/>
        </authorList>
    </citation>
    <scope>NUCLEOTIDE SEQUENCE</scope>
</reference>
<accession>A0A8S4SNQ3</accession>
<feature type="region of interest" description="Disordered" evidence="1">
    <location>
        <begin position="34"/>
        <end position="72"/>
    </location>
</feature>
<sequence>MLYHFMLTAEVPRKKSLELRPLYSCIRHGAPGSRWTSVTQEVDNGTPQTPSPSSRGGPLVQNWKNLSLDGVL</sequence>
<dbReference type="AlphaFoldDB" id="A0A8S4SNQ3"/>
<name>A0A8S4SNQ3_9NEOP</name>
<gene>
    <name evidence="2" type="primary">jg19077</name>
    <name evidence="2" type="ORF">PAEG_LOCUS27740</name>
</gene>
<feature type="compositionally biased region" description="Polar residues" evidence="1">
    <location>
        <begin position="34"/>
        <end position="54"/>
    </location>
</feature>